<accession>A0ABI7XG13</accession>
<evidence type="ECO:0000313" key="6">
    <source>
        <dbReference type="Proteomes" id="UP000823872"/>
    </source>
</evidence>
<comment type="similarity">
    <text evidence="2">Belongs to the PKI family.</text>
</comment>
<dbReference type="InterPro" id="IPR004171">
    <property type="entry name" value="cAMP_dep_PKI"/>
</dbReference>
<comment type="function">
    <text evidence="1">Extremely potent competitive inhibitor of cAMP-dependent protein kinase activity, this protein interacts with the catalytic subunit of the enzyme after the cAMP-induced dissociation of its regulatory chains.</text>
</comment>
<reference evidence="5" key="3">
    <citation type="submission" date="2025-09" db="UniProtKB">
        <authorList>
            <consortium name="Ensembl"/>
        </authorList>
    </citation>
    <scope>IDENTIFICATION</scope>
    <source>
        <strain evidence="5">breed Abyssinian</strain>
    </source>
</reference>
<feature type="region of interest" description="Disordered" evidence="4">
    <location>
        <begin position="194"/>
        <end position="216"/>
    </location>
</feature>
<evidence type="ECO:0000313" key="5">
    <source>
        <dbReference type="Ensembl" id="ENSFCTP00005021158.1"/>
    </source>
</evidence>
<keyword evidence="3" id="KW-0649">Protein kinase inhibitor</keyword>
<feature type="region of interest" description="Disordered" evidence="4">
    <location>
        <begin position="160"/>
        <end position="182"/>
    </location>
</feature>
<keyword evidence="6" id="KW-1185">Reference proteome</keyword>
<reference evidence="5" key="2">
    <citation type="submission" date="2025-08" db="UniProtKB">
        <authorList>
            <consortium name="Ensembl"/>
        </authorList>
    </citation>
    <scope>IDENTIFICATION</scope>
    <source>
        <strain evidence="5">breed Abyssinian</strain>
    </source>
</reference>
<protein>
    <submittedName>
        <fullName evidence="5">cAMP-dependent protein kinase inhibitor beta</fullName>
    </submittedName>
</protein>
<feature type="region of interest" description="Disordered" evidence="4">
    <location>
        <begin position="85"/>
        <end position="105"/>
    </location>
</feature>
<evidence type="ECO:0000256" key="1">
    <source>
        <dbReference type="ARBA" id="ARBA00002844"/>
    </source>
</evidence>
<sequence length="216" mass="23563">NRGSVITDEFCEHACRRVLRGAPTGKSHCRSSPRASRRPELHCTRIPRRVCAWRGGGGSALRRGRVQPVAPSAPRVTATFWLRPSPAAQRRPHRSGLERRQGAGARVAALGHREAGRTRARGHLAQAQRGALRAADVAMRTDSSKMTDVEPVVNNFASSARTGRRNAVPDIQGSAGTGGISELPLRLEALSMEEDVKKKDEETTQCQLEKPPKEEK</sequence>
<organism evidence="5 6">
    <name type="scientific">Felis catus</name>
    <name type="common">Cat</name>
    <name type="synonym">Felis silvestris catus</name>
    <dbReference type="NCBI Taxonomy" id="9685"/>
    <lineage>
        <taxon>Eukaryota</taxon>
        <taxon>Metazoa</taxon>
        <taxon>Chordata</taxon>
        <taxon>Craniata</taxon>
        <taxon>Vertebrata</taxon>
        <taxon>Euteleostomi</taxon>
        <taxon>Mammalia</taxon>
        <taxon>Eutheria</taxon>
        <taxon>Laurasiatheria</taxon>
        <taxon>Carnivora</taxon>
        <taxon>Feliformia</taxon>
        <taxon>Felidae</taxon>
        <taxon>Felinae</taxon>
        <taxon>Felis</taxon>
    </lineage>
</organism>
<dbReference type="PANTHER" id="PTHR15416">
    <property type="entry name" value="CAMP-DEPENDENT PROTEIN KINASE INHIBITOR/PKI"/>
    <property type="match status" value="1"/>
</dbReference>
<evidence type="ECO:0000256" key="4">
    <source>
        <dbReference type="SAM" id="MobiDB-lite"/>
    </source>
</evidence>
<feature type="region of interest" description="Disordered" evidence="4">
    <location>
        <begin position="22"/>
        <end position="41"/>
    </location>
</feature>
<dbReference type="Pfam" id="PF02827">
    <property type="entry name" value="PKI"/>
    <property type="match status" value="1"/>
</dbReference>
<reference evidence="5 6" key="1">
    <citation type="submission" date="2021-02" db="EMBL/GenBank/DDBJ databases">
        <title>Safari Cat Assemblies.</title>
        <authorList>
            <person name="Bredemeyer K.R."/>
            <person name="Murphy W.J."/>
        </authorList>
    </citation>
    <scope>NUCLEOTIDE SEQUENCE [LARGE SCALE GENOMIC DNA]</scope>
</reference>
<dbReference type="Proteomes" id="UP000823872">
    <property type="component" value="Chromosome B2"/>
</dbReference>
<dbReference type="GeneTree" id="ENSGT00530000064264"/>
<evidence type="ECO:0000256" key="2">
    <source>
        <dbReference type="ARBA" id="ARBA00006393"/>
    </source>
</evidence>
<evidence type="ECO:0000256" key="3">
    <source>
        <dbReference type="ARBA" id="ARBA00023013"/>
    </source>
</evidence>
<name>A0ABI7XG13_FELCA</name>
<dbReference type="Ensembl" id="ENSFCTT00005031942.1">
    <property type="protein sequence ID" value="ENSFCTP00005021158.1"/>
    <property type="gene ID" value="ENSFCTG00005011377.1"/>
</dbReference>
<proteinExistence type="inferred from homology"/>
<gene>
    <name evidence="5" type="primary">PKIB</name>
</gene>